<reference evidence="1 2" key="1">
    <citation type="journal article" date="2023" name="Nucleic Acids Res.">
        <title>The hologenome of Daphnia magna reveals possible DNA methylation and microbiome-mediated evolution of the host genome.</title>
        <authorList>
            <person name="Chaturvedi A."/>
            <person name="Li X."/>
            <person name="Dhandapani V."/>
            <person name="Marshall H."/>
            <person name="Kissane S."/>
            <person name="Cuenca-Cambronero M."/>
            <person name="Asole G."/>
            <person name="Calvet F."/>
            <person name="Ruiz-Romero M."/>
            <person name="Marangio P."/>
            <person name="Guigo R."/>
            <person name="Rago D."/>
            <person name="Mirbahai L."/>
            <person name="Eastwood N."/>
            <person name="Colbourne J.K."/>
            <person name="Zhou J."/>
            <person name="Mallon E."/>
            <person name="Orsini L."/>
        </authorList>
    </citation>
    <scope>NUCLEOTIDE SEQUENCE [LARGE SCALE GENOMIC DNA]</scope>
    <source>
        <strain evidence="1">LRV0_1</strain>
    </source>
</reference>
<name>A0ABR0AQG6_9CRUS</name>
<dbReference type="EMBL" id="JAOYFB010000038">
    <property type="protein sequence ID" value="KAK4027374.1"/>
    <property type="molecule type" value="Genomic_DNA"/>
</dbReference>
<accession>A0ABR0AQG6</accession>
<gene>
    <name evidence="1" type="ORF">OUZ56_016386</name>
</gene>
<dbReference type="Proteomes" id="UP001234178">
    <property type="component" value="Unassembled WGS sequence"/>
</dbReference>
<evidence type="ECO:0000313" key="2">
    <source>
        <dbReference type="Proteomes" id="UP001234178"/>
    </source>
</evidence>
<organism evidence="1 2">
    <name type="scientific">Daphnia magna</name>
    <dbReference type="NCBI Taxonomy" id="35525"/>
    <lineage>
        <taxon>Eukaryota</taxon>
        <taxon>Metazoa</taxon>
        <taxon>Ecdysozoa</taxon>
        <taxon>Arthropoda</taxon>
        <taxon>Crustacea</taxon>
        <taxon>Branchiopoda</taxon>
        <taxon>Diplostraca</taxon>
        <taxon>Cladocera</taxon>
        <taxon>Anomopoda</taxon>
        <taxon>Daphniidae</taxon>
        <taxon>Daphnia</taxon>
    </lineage>
</organism>
<evidence type="ECO:0000313" key="1">
    <source>
        <dbReference type="EMBL" id="KAK4027374.1"/>
    </source>
</evidence>
<keyword evidence="2" id="KW-1185">Reference proteome</keyword>
<proteinExistence type="predicted"/>
<sequence length="191" mass="21740">MVENLDCVTSQPCDDVYEETHPDWAPTIFKFMSPSATNVSRYNRVKKRLAVNEKPIKAGIKHDLFMQNFSSEATELSISDINMADVLSSTMIIDVEDQENSAKLLSQLRNLETENPVLREKNLCANKELEAAKIQFPLSICKGLPIPFHNPQRKEWLKSTFGFFCGDENPFGFTLLERHRLSEALQSRTDG</sequence>
<protein>
    <submittedName>
        <fullName evidence="1">Uncharacterized protein</fullName>
    </submittedName>
</protein>
<comment type="caution">
    <text evidence="1">The sequence shown here is derived from an EMBL/GenBank/DDBJ whole genome shotgun (WGS) entry which is preliminary data.</text>
</comment>